<evidence type="ECO:0000313" key="1">
    <source>
        <dbReference type="EMBL" id="KAK8238412.1"/>
    </source>
</evidence>
<comment type="caution">
    <text evidence="1">The sequence shown here is derived from an EMBL/GenBank/DDBJ whole genome shotgun (WGS) entry which is preliminary data.</text>
</comment>
<organism evidence="1 2">
    <name type="scientific">Phyllosticta capitalensis</name>
    <dbReference type="NCBI Taxonomy" id="121624"/>
    <lineage>
        <taxon>Eukaryota</taxon>
        <taxon>Fungi</taxon>
        <taxon>Dikarya</taxon>
        <taxon>Ascomycota</taxon>
        <taxon>Pezizomycotina</taxon>
        <taxon>Dothideomycetes</taxon>
        <taxon>Dothideomycetes incertae sedis</taxon>
        <taxon>Botryosphaeriales</taxon>
        <taxon>Phyllostictaceae</taxon>
        <taxon>Phyllosticta</taxon>
    </lineage>
</organism>
<dbReference type="Proteomes" id="UP001492380">
    <property type="component" value="Unassembled WGS sequence"/>
</dbReference>
<dbReference type="EMBL" id="JBBWRZ010000004">
    <property type="protein sequence ID" value="KAK8238412.1"/>
    <property type="molecule type" value="Genomic_DNA"/>
</dbReference>
<reference evidence="1 2" key="1">
    <citation type="submission" date="2024-04" db="EMBL/GenBank/DDBJ databases">
        <title>Phyllosticta paracitricarpa is synonymous to the EU quarantine fungus P. citricarpa based on phylogenomic analyses.</title>
        <authorList>
            <consortium name="Lawrence Berkeley National Laboratory"/>
            <person name="Van Ingen-Buijs V.A."/>
            <person name="Van Westerhoven A.C."/>
            <person name="Haridas S."/>
            <person name="Skiadas P."/>
            <person name="Martin F."/>
            <person name="Groenewald J.Z."/>
            <person name="Crous P.W."/>
            <person name="Seidl M.F."/>
        </authorList>
    </citation>
    <scope>NUCLEOTIDE SEQUENCE [LARGE SCALE GENOMIC DNA]</scope>
    <source>
        <strain evidence="1 2">CBS 123374</strain>
    </source>
</reference>
<dbReference type="InterPro" id="IPR032675">
    <property type="entry name" value="LRR_dom_sf"/>
</dbReference>
<gene>
    <name evidence="1" type="ORF">HDK90DRAFT_411928</name>
</gene>
<accession>A0ABR1YTV7</accession>
<sequence length="570" mass="63644">MSTVIPDDVLHIICEQIAKDQDFATLFNCVLTGRRLAEPAIKQLYRNHNVCTSFGGGDTENLEMAQQRLVVQKWAIVWRSILASTMQETMFPYARYVRSLDLRNLSYLLDDPKFGGTEVAKYFFSGRMSSFRSPKGNLKGTRLNTSAILDAVGDAIVDHAPSLEIVSGDVNGQELIKWAPKLSNLRSLELWSGNALEDPRVREAIIASCPKFCGLMFYQWHGKNVDEKMSAFIQGLATPSLRYFEVIGSSDIGEDTYQVLSSHGPTLTHLSLNLKVEQMQHLPLLRGCTAIEMLRLEVASRGSWTFPSTEDLDTFRVGMSDWLSSCKKLRSLFVDKIEASAEFVMPVLLDDDIKLLALDLDSYNAASAQAKAFHQALSGQKHLERLRLDADPELMTRDDIDTFTDSIAEIHTLKSLRLTGVSDYFSDEHVIKLAENLPNLEEFFFTGLLVADSILPPLAKLRNLRLVSVSAISKFSASGLLDFARQLGPGNRNILVAVNCADASANLDEAELARINDALRENVDGKLEFTLWRGMYGLALNANNEPVVVILRRVTVFFPDPFFSRLIHRG</sequence>
<keyword evidence="2" id="KW-1185">Reference proteome</keyword>
<name>A0ABR1YTV7_9PEZI</name>
<protein>
    <submittedName>
        <fullName evidence="1">Uncharacterized protein</fullName>
    </submittedName>
</protein>
<evidence type="ECO:0000313" key="2">
    <source>
        <dbReference type="Proteomes" id="UP001492380"/>
    </source>
</evidence>
<proteinExistence type="predicted"/>
<dbReference type="SUPFAM" id="SSF52047">
    <property type="entry name" value="RNI-like"/>
    <property type="match status" value="1"/>
</dbReference>
<dbReference type="Gene3D" id="3.80.10.10">
    <property type="entry name" value="Ribonuclease Inhibitor"/>
    <property type="match status" value="2"/>
</dbReference>